<feature type="compositionally biased region" description="Basic and acidic residues" evidence="1">
    <location>
        <begin position="71"/>
        <end position="85"/>
    </location>
</feature>
<reference evidence="2 3" key="1">
    <citation type="submission" date="2018-12" db="EMBL/GenBank/DDBJ databases">
        <title>Streptomyces griseoviridis F1-27 complete genome.</title>
        <authorList>
            <person name="Mariita R.M."/>
            <person name="Sello J.K."/>
        </authorList>
    </citation>
    <scope>NUCLEOTIDE SEQUENCE [LARGE SCALE GENOMIC DNA]</scope>
    <source>
        <strain evidence="2 3">F1-27</strain>
    </source>
</reference>
<evidence type="ECO:0000313" key="2">
    <source>
        <dbReference type="EMBL" id="AZS87385.1"/>
    </source>
</evidence>
<proteinExistence type="predicted"/>
<dbReference type="OrthoDB" id="4270599at2"/>
<protein>
    <submittedName>
        <fullName evidence="2">Uncharacterized protein</fullName>
    </submittedName>
</protein>
<feature type="compositionally biased region" description="Basic and acidic residues" evidence="1">
    <location>
        <begin position="94"/>
        <end position="105"/>
    </location>
</feature>
<name>A0A3Q9KY94_STRGD</name>
<evidence type="ECO:0000256" key="1">
    <source>
        <dbReference type="SAM" id="MobiDB-lite"/>
    </source>
</evidence>
<dbReference type="Proteomes" id="UP000271291">
    <property type="component" value="Chromosome"/>
</dbReference>
<sequence length="105" mass="11231">MRRLVPRVGSIRSFHGPTGGDRRPVWATRGAAGSVGGCVSCPLSARHAPSEIIGYGTFAGPCQNLKRLIRGEHQVPDQADQDQREGPAAQQGREVLHQDRGPQGP</sequence>
<accession>A0A3Q9KY94</accession>
<dbReference type="EMBL" id="CP034687">
    <property type="protein sequence ID" value="AZS87385.1"/>
    <property type="molecule type" value="Genomic_DNA"/>
</dbReference>
<feature type="region of interest" description="Disordered" evidence="1">
    <location>
        <begin position="71"/>
        <end position="105"/>
    </location>
</feature>
<gene>
    <name evidence="2" type="ORF">ELQ87_26530</name>
</gene>
<feature type="region of interest" description="Disordered" evidence="1">
    <location>
        <begin position="1"/>
        <end position="25"/>
    </location>
</feature>
<dbReference type="AlphaFoldDB" id="A0A3Q9KY94"/>
<evidence type="ECO:0000313" key="3">
    <source>
        <dbReference type="Proteomes" id="UP000271291"/>
    </source>
</evidence>
<organism evidence="2 3">
    <name type="scientific">Streptomyces griseoviridis</name>
    <dbReference type="NCBI Taxonomy" id="45398"/>
    <lineage>
        <taxon>Bacteria</taxon>
        <taxon>Bacillati</taxon>
        <taxon>Actinomycetota</taxon>
        <taxon>Actinomycetes</taxon>
        <taxon>Kitasatosporales</taxon>
        <taxon>Streptomycetaceae</taxon>
        <taxon>Streptomyces</taxon>
    </lineage>
</organism>
<dbReference type="KEGG" id="sgd:ELQ87_26530"/>